<dbReference type="InterPro" id="IPR011914">
    <property type="entry name" value="RfaE_dom_II"/>
</dbReference>
<name>A0AAE3G0C5_9GAMM</name>
<comment type="caution">
    <text evidence="18">The sequence shown here is derived from an EMBL/GenBank/DDBJ whole genome shotgun (WGS) entry which is preliminary data.</text>
</comment>
<evidence type="ECO:0000256" key="12">
    <source>
        <dbReference type="ARBA" id="ARBA00052873"/>
    </source>
</evidence>
<dbReference type="InterPro" id="IPR011913">
    <property type="entry name" value="RfaE_dom_I"/>
</dbReference>
<keyword evidence="4 15" id="KW-0808">Transferase</keyword>
<feature type="region of interest" description="Ribokinase" evidence="15">
    <location>
        <begin position="1"/>
        <end position="316"/>
    </location>
</feature>
<dbReference type="Pfam" id="PF00294">
    <property type="entry name" value="PfkB"/>
    <property type="match status" value="1"/>
</dbReference>
<evidence type="ECO:0000256" key="13">
    <source>
        <dbReference type="ARBA" id="ARBA00060955"/>
    </source>
</evidence>
<comment type="function">
    <text evidence="2 15">Catalyzes the ADP transfer from ATP to D-glycero-beta-D-manno-heptose 1-phosphate, yielding ADP-D-glycero-beta-D-manno-heptose.</text>
</comment>
<keyword evidence="7 15" id="KW-0418">Kinase</keyword>
<dbReference type="GO" id="GO:0033785">
    <property type="term" value="F:heptose 7-phosphate kinase activity"/>
    <property type="evidence" value="ECO:0007669"/>
    <property type="project" value="UniProtKB-UniRule"/>
</dbReference>
<dbReference type="NCBIfam" id="TIGR00125">
    <property type="entry name" value="cyt_tran_rel"/>
    <property type="match status" value="1"/>
</dbReference>
<evidence type="ECO:0000256" key="2">
    <source>
        <dbReference type="ARBA" id="ARBA00003753"/>
    </source>
</evidence>
<evidence type="ECO:0000259" key="16">
    <source>
        <dbReference type="Pfam" id="PF00294"/>
    </source>
</evidence>
<comment type="pathway">
    <text evidence="15">Nucleotide-sugar biosynthesis; ADP-L-glycero-beta-D-manno-heptose biosynthesis; ADP-L-glycero-beta-D-manno-heptose from D-glycero-beta-D-manno-heptose 7-phosphate: step 1/4.</text>
</comment>
<dbReference type="SUPFAM" id="SSF53613">
    <property type="entry name" value="Ribokinase-like"/>
    <property type="match status" value="1"/>
</dbReference>
<feature type="binding site" evidence="15">
    <location>
        <begin position="195"/>
        <end position="198"/>
    </location>
    <ligand>
        <name>ATP</name>
        <dbReference type="ChEBI" id="CHEBI:30616"/>
    </ligand>
</feature>
<dbReference type="InterPro" id="IPR014729">
    <property type="entry name" value="Rossmann-like_a/b/a_fold"/>
</dbReference>
<evidence type="ECO:0000256" key="1">
    <source>
        <dbReference type="ARBA" id="ARBA00002319"/>
    </source>
</evidence>
<keyword evidence="5 15" id="KW-0548">Nucleotidyltransferase</keyword>
<comment type="similarity">
    <text evidence="14 15">In the C-terminal section; belongs to the cytidylyltransferase family.</text>
</comment>
<dbReference type="PANTHER" id="PTHR46969">
    <property type="entry name" value="BIFUNCTIONAL PROTEIN HLDE"/>
    <property type="match status" value="1"/>
</dbReference>
<dbReference type="RefSeq" id="WP_253473072.1">
    <property type="nucleotide sequence ID" value="NZ_JALJXV010000001.1"/>
</dbReference>
<feature type="active site" evidence="15">
    <location>
        <position position="264"/>
    </location>
</feature>
<reference evidence="18" key="1">
    <citation type="submission" date="2022-03" db="EMBL/GenBank/DDBJ databases">
        <title>Genomic Encyclopedia of Type Strains, Phase III (KMG-III): the genomes of soil and plant-associated and newly described type strains.</title>
        <authorList>
            <person name="Whitman W."/>
        </authorList>
    </citation>
    <scope>NUCLEOTIDE SEQUENCE</scope>
    <source>
        <strain evidence="18">ANL 6-2</strain>
    </source>
</reference>
<evidence type="ECO:0000256" key="6">
    <source>
        <dbReference type="ARBA" id="ARBA00022741"/>
    </source>
</evidence>
<dbReference type="EC" id="2.7.1.167" evidence="15"/>
<evidence type="ECO:0000256" key="8">
    <source>
        <dbReference type="ARBA" id="ARBA00022840"/>
    </source>
</evidence>
<dbReference type="NCBIfam" id="NF008454">
    <property type="entry name" value="PRK11316.1"/>
    <property type="match status" value="1"/>
</dbReference>
<dbReference type="CDD" id="cd01172">
    <property type="entry name" value="RfaE_like"/>
    <property type="match status" value="1"/>
</dbReference>
<feature type="region of interest" description="Cytidylyltransferase" evidence="15">
    <location>
        <begin position="344"/>
        <end position="475"/>
    </location>
</feature>
<dbReference type="GO" id="GO:0033786">
    <property type="term" value="F:heptose-1-phosphate adenylyltransferase activity"/>
    <property type="evidence" value="ECO:0007669"/>
    <property type="project" value="UniProtKB-UniRule"/>
</dbReference>
<evidence type="ECO:0000256" key="14">
    <source>
        <dbReference type="ARBA" id="ARBA00061122"/>
    </source>
</evidence>
<organism evidence="18 19">
    <name type="scientific">Natronocella acetinitrilica</name>
    <dbReference type="NCBI Taxonomy" id="414046"/>
    <lineage>
        <taxon>Bacteria</taxon>
        <taxon>Pseudomonadati</taxon>
        <taxon>Pseudomonadota</taxon>
        <taxon>Gammaproteobacteria</taxon>
        <taxon>Chromatiales</taxon>
        <taxon>Ectothiorhodospiraceae</taxon>
        <taxon>Natronocella</taxon>
    </lineage>
</organism>
<evidence type="ECO:0000256" key="15">
    <source>
        <dbReference type="HAMAP-Rule" id="MF_01603"/>
    </source>
</evidence>
<keyword evidence="9 15" id="KW-0511">Multifunctional enzyme</keyword>
<dbReference type="Gene3D" id="3.40.50.620">
    <property type="entry name" value="HUPs"/>
    <property type="match status" value="1"/>
</dbReference>
<feature type="domain" description="Carbohydrate kinase PfkB" evidence="16">
    <location>
        <begin position="12"/>
        <end position="302"/>
    </location>
</feature>
<comment type="pathway">
    <text evidence="15">Nucleotide-sugar biosynthesis; ADP-L-glycero-beta-D-manno-heptose biosynthesis; ADP-L-glycero-beta-D-manno-heptose from D-glycero-beta-D-manno-heptose 7-phosphate: step 3/4.</text>
</comment>
<dbReference type="GO" id="GO:0005524">
    <property type="term" value="F:ATP binding"/>
    <property type="evidence" value="ECO:0007669"/>
    <property type="project" value="UniProtKB-UniRule"/>
</dbReference>
<evidence type="ECO:0000256" key="9">
    <source>
        <dbReference type="ARBA" id="ARBA00023268"/>
    </source>
</evidence>
<accession>A0AAE3G0C5</accession>
<dbReference type="InterPro" id="IPR004821">
    <property type="entry name" value="Cyt_trans-like"/>
</dbReference>
<evidence type="ECO:0000313" key="19">
    <source>
        <dbReference type="Proteomes" id="UP001205843"/>
    </source>
</evidence>
<dbReference type="EC" id="2.7.7.70" evidence="15"/>
<dbReference type="NCBIfam" id="TIGR02199">
    <property type="entry name" value="rfaE_dom_II"/>
    <property type="match status" value="1"/>
</dbReference>
<evidence type="ECO:0000256" key="3">
    <source>
        <dbReference type="ARBA" id="ARBA00011738"/>
    </source>
</evidence>
<comment type="catalytic activity">
    <reaction evidence="12 15">
        <text>D-glycero-beta-D-manno-heptose 7-phosphate + ATP = D-glycero-beta-D-manno-heptose 1,7-bisphosphate + ADP + H(+)</text>
        <dbReference type="Rhea" id="RHEA:27473"/>
        <dbReference type="ChEBI" id="CHEBI:15378"/>
        <dbReference type="ChEBI" id="CHEBI:30616"/>
        <dbReference type="ChEBI" id="CHEBI:60204"/>
        <dbReference type="ChEBI" id="CHEBI:60208"/>
        <dbReference type="ChEBI" id="CHEBI:456216"/>
        <dbReference type="EC" id="2.7.1.167"/>
    </reaction>
</comment>
<keyword evidence="19" id="KW-1185">Reference proteome</keyword>
<keyword evidence="10 15" id="KW-0119">Carbohydrate metabolism</keyword>
<dbReference type="SUPFAM" id="SSF52374">
    <property type="entry name" value="Nucleotidylyl transferase"/>
    <property type="match status" value="1"/>
</dbReference>
<feature type="domain" description="Cytidyltransferase-like" evidence="17">
    <location>
        <begin position="344"/>
        <end position="439"/>
    </location>
</feature>
<dbReference type="HAMAP" id="MF_01603">
    <property type="entry name" value="HldE"/>
    <property type="match status" value="1"/>
</dbReference>
<dbReference type="InterPro" id="IPR011611">
    <property type="entry name" value="PfkB_dom"/>
</dbReference>
<dbReference type="NCBIfam" id="TIGR02198">
    <property type="entry name" value="rfaE_dom_I"/>
    <property type="match status" value="1"/>
</dbReference>
<dbReference type="FunFam" id="3.40.50.620:FF:000028">
    <property type="entry name" value="Bifunctional protein HldE"/>
    <property type="match status" value="1"/>
</dbReference>
<dbReference type="Gene3D" id="3.40.1190.20">
    <property type="match status" value="1"/>
</dbReference>
<dbReference type="InterPro" id="IPR023030">
    <property type="entry name" value="Bifunc_HldE"/>
</dbReference>
<dbReference type="PANTHER" id="PTHR46969:SF1">
    <property type="entry name" value="BIFUNCTIONAL PROTEIN HLDE"/>
    <property type="match status" value="1"/>
</dbReference>
<evidence type="ECO:0000259" key="17">
    <source>
        <dbReference type="Pfam" id="PF01467"/>
    </source>
</evidence>
<comment type="subunit">
    <text evidence="3 15">Homodimer.</text>
</comment>
<evidence type="ECO:0000256" key="4">
    <source>
        <dbReference type="ARBA" id="ARBA00022679"/>
    </source>
</evidence>
<proteinExistence type="inferred from homology"/>
<comment type="function">
    <text evidence="1 15">Catalyzes the phosphorylation of D-glycero-D-manno-heptose 7-phosphate at the C-1 position to selectively form D-glycero-beta-D-manno-heptose-1,7-bisphosphate.</text>
</comment>
<evidence type="ECO:0000313" key="18">
    <source>
        <dbReference type="EMBL" id="MCP1673171.1"/>
    </source>
</evidence>
<evidence type="ECO:0000256" key="5">
    <source>
        <dbReference type="ARBA" id="ARBA00022695"/>
    </source>
</evidence>
<keyword evidence="8 15" id="KW-0067">ATP-binding</keyword>
<comment type="catalytic activity">
    <reaction evidence="11 15">
        <text>D-glycero-beta-D-manno-heptose 1-phosphate + ATP + H(+) = ADP-D-glycero-beta-D-manno-heptose + diphosphate</text>
        <dbReference type="Rhea" id="RHEA:27465"/>
        <dbReference type="ChEBI" id="CHEBI:15378"/>
        <dbReference type="ChEBI" id="CHEBI:30616"/>
        <dbReference type="ChEBI" id="CHEBI:33019"/>
        <dbReference type="ChEBI" id="CHEBI:59967"/>
        <dbReference type="ChEBI" id="CHEBI:61593"/>
        <dbReference type="EC" id="2.7.7.70"/>
    </reaction>
</comment>
<keyword evidence="6 15" id="KW-0547">Nucleotide-binding</keyword>
<dbReference type="EMBL" id="JALJXV010000001">
    <property type="protein sequence ID" value="MCP1673171.1"/>
    <property type="molecule type" value="Genomic_DNA"/>
</dbReference>
<dbReference type="Proteomes" id="UP001205843">
    <property type="component" value="Unassembled WGS sequence"/>
</dbReference>
<evidence type="ECO:0000256" key="10">
    <source>
        <dbReference type="ARBA" id="ARBA00023277"/>
    </source>
</evidence>
<dbReference type="Pfam" id="PF01467">
    <property type="entry name" value="CTP_transf_like"/>
    <property type="match status" value="1"/>
</dbReference>
<protein>
    <recommendedName>
        <fullName evidence="15">Bifunctional protein HldE</fullName>
    </recommendedName>
    <domain>
        <recommendedName>
            <fullName evidence="15">D-beta-D-heptose 7-phosphate kinase</fullName>
            <ecNumber evidence="15">2.7.1.167</ecNumber>
        </recommendedName>
        <alternativeName>
            <fullName evidence="15">D-beta-D-heptose 7-phosphotransferase</fullName>
        </alternativeName>
        <alternativeName>
            <fullName evidence="15">D-glycero-beta-D-manno-heptose-7-phosphate kinase</fullName>
        </alternativeName>
    </domain>
    <domain>
        <recommendedName>
            <fullName evidence="15">D-beta-D-heptose 1-phosphate adenylyltransferase</fullName>
            <ecNumber evidence="15">2.7.7.70</ecNumber>
        </recommendedName>
        <alternativeName>
            <fullName evidence="15">D-glycero-beta-D-manno-heptose 1-phosphate adenylyltransferase</fullName>
        </alternativeName>
    </domain>
</protein>
<evidence type="ECO:0000256" key="11">
    <source>
        <dbReference type="ARBA" id="ARBA00047428"/>
    </source>
</evidence>
<dbReference type="InterPro" id="IPR029056">
    <property type="entry name" value="Ribokinase-like"/>
</dbReference>
<dbReference type="GO" id="GO:0005829">
    <property type="term" value="C:cytosol"/>
    <property type="evidence" value="ECO:0007669"/>
    <property type="project" value="TreeGrafter"/>
</dbReference>
<dbReference type="FunFam" id="3.40.1190.20:FF:000002">
    <property type="entry name" value="Bifunctional protein HldE"/>
    <property type="match status" value="1"/>
</dbReference>
<gene>
    <name evidence="15" type="primary">hldE</name>
    <name evidence="18" type="ORF">J2T57_000263</name>
</gene>
<comment type="similarity">
    <text evidence="13 15">In the N-terminal section; belongs to the carbohydrate kinase PfkB family.</text>
</comment>
<dbReference type="AlphaFoldDB" id="A0AAE3G0C5"/>
<dbReference type="GO" id="GO:0016773">
    <property type="term" value="F:phosphotransferase activity, alcohol group as acceptor"/>
    <property type="evidence" value="ECO:0007669"/>
    <property type="project" value="InterPro"/>
</dbReference>
<evidence type="ECO:0000256" key="7">
    <source>
        <dbReference type="ARBA" id="ARBA00022777"/>
    </source>
</evidence>
<sequence>MQLTLPDFSTARVLVAGDLMLDRYWYGSTGRISPEAPVPVVHVGGTEERPGGAANVALNIAALQGRVNLLGLTGDDEAASMLRRQLLEQGVDCAFREVAGHPTICKLRVLSRRQQLIRMDFERPFSDDEREGFGRLFREHLQAANTVVLSDYAKGTLADAPGMIRAAREAGCRVLVDPKGSDFSRYRGADVLTPNQAEFEAVVGHCENDAALEARGRNLLRELHLGAVLVTRGERGMLLITGTGKPLHLPAHAREVFDVTGAGDTVISVLAAALSAGSELPVATALANLAAGLVVAKVGTATVTVAELRRALHGVTADGYGTVGRAELELLASDARAQGERLVFTNGCFDILHAGHVAYLQKARALGDRLIVAVNDDDSVRRLKGPERPLNPVEQRMMVLAAMGCVDWVVPFSEDTPAALIELLRPDVLVKGGDYRPEDIVGADMVTAAGGEVVVLDFVDGVSTTGIIERIRKGT</sequence>